<dbReference type="EMBL" id="LVVZ01000010">
    <property type="protein sequence ID" value="OKL44896.1"/>
    <property type="molecule type" value="Genomic_DNA"/>
</dbReference>
<proteinExistence type="predicted"/>
<dbReference type="SUPFAM" id="SSF143744">
    <property type="entry name" value="GlcG-like"/>
    <property type="match status" value="1"/>
</dbReference>
<keyword evidence="2" id="KW-1185">Reference proteome</keyword>
<gene>
    <name evidence="1" type="ORF">A3843_06335</name>
</gene>
<dbReference type="InterPro" id="IPR052517">
    <property type="entry name" value="GlcG_carb_metab_protein"/>
</dbReference>
<evidence type="ECO:0000313" key="2">
    <source>
        <dbReference type="Proteomes" id="UP000185783"/>
    </source>
</evidence>
<dbReference type="STRING" id="197461.A3843_06335"/>
<dbReference type="Proteomes" id="UP000185783">
    <property type="component" value="Unassembled WGS sequence"/>
</dbReference>
<dbReference type="Gene3D" id="3.30.450.150">
    <property type="entry name" value="Haem-degrading domain"/>
    <property type="match status" value="1"/>
</dbReference>
<dbReference type="Pfam" id="PF03928">
    <property type="entry name" value="HbpS-like"/>
    <property type="match status" value="1"/>
</dbReference>
<dbReference type="InterPro" id="IPR038084">
    <property type="entry name" value="PduO/GlcC-like_sf"/>
</dbReference>
<evidence type="ECO:0000313" key="1">
    <source>
        <dbReference type="EMBL" id="OKL44896.1"/>
    </source>
</evidence>
<name>A0A1U7JJH3_9HYPH</name>
<dbReference type="PANTHER" id="PTHR34309">
    <property type="entry name" value="SLR1406 PROTEIN"/>
    <property type="match status" value="1"/>
</dbReference>
<dbReference type="PANTHER" id="PTHR34309:SF10">
    <property type="entry name" value="SLR1406 PROTEIN"/>
    <property type="match status" value="1"/>
</dbReference>
<dbReference type="AlphaFoldDB" id="A0A1U7JJH3"/>
<sequence length="144" mass="14771">MSNLGLAQARTIITKAMEKGRNSAFKPLTVAVLDDGGHLIALEREDGASFMRPQIAMGKAYGAVALGVGSRWLNENAQSRPHFVQALNGLSDGNIVPVPGGVLIRNPEDGTVMGAVGITGDTSENDELCAVAGIEAAGLSADVG</sequence>
<dbReference type="RefSeq" id="WP_028481416.1">
    <property type="nucleotide sequence ID" value="NZ_LVVZ01000010.1"/>
</dbReference>
<organism evidence="1 2">
    <name type="scientific">Pseudovibrio exalbescens</name>
    <dbReference type="NCBI Taxonomy" id="197461"/>
    <lineage>
        <taxon>Bacteria</taxon>
        <taxon>Pseudomonadati</taxon>
        <taxon>Pseudomonadota</taxon>
        <taxon>Alphaproteobacteria</taxon>
        <taxon>Hyphomicrobiales</taxon>
        <taxon>Stappiaceae</taxon>
        <taxon>Pseudovibrio</taxon>
    </lineage>
</organism>
<dbReference type="InterPro" id="IPR005624">
    <property type="entry name" value="PduO/GlcC-like"/>
</dbReference>
<dbReference type="OrthoDB" id="9815788at2"/>
<accession>A0A1U7JJH3</accession>
<comment type="caution">
    <text evidence="1">The sequence shown here is derived from an EMBL/GenBank/DDBJ whole genome shotgun (WGS) entry which is preliminary data.</text>
</comment>
<reference evidence="1 2" key="1">
    <citation type="submission" date="2016-03" db="EMBL/GenBank/DDBJ databases">
        <title>Genome sequence of Nesiotobacter sp. nov., a moderately halophilic alphaproteobacterium isolated from the Yellow Sea, China.</title>
        <authorList>
            <person name="Zhang G."/>
            <person name="Zhang R."/>
        </authorList>
    </citation>
    <scope>NUCLEOTIDE SEQUENCE [LARGE SCALE GENOMIC DNA]</scope>
    <source>
        <strain evidence="1 2">WB1-6</strain>
    </source>
</reference>
<protein>
    <submittedName>
        <fullName evidence="1">GlcG protein</fullName>
    </submittedName>
</protein>